<accession>A0A918KLU3</accession>
<dbReference type="InterPro" id="IPR008309">
    <property type="entry name" value="YdbL"/>
</dbReference>
<dbReference type="EMBL" id="BMYV01000001">
    <property type="protein sequence ID" value="GGX65750.1"/>
    <property type="molecule type" value="Genomic_DNA"/>
</dbReference>
<keyword evidence="3" id="KW-1185">Reference proteome</keyword>
<evidence type="ECO:0008006" key="4">
    <source>
        <dbReference type="Google" id="ProtNLM"/>
    </source>
</evidence>
<evidence type="ECO:0000313" key="3">
    <source>
        <dbReference type="Proteomes" id="UP000600865"/>
    </source>
</evidence>
<proteinExistence type="predicted"/>
<keyword evidence="1" id="KW-0732">Signal</keyword>
<dbReference type="Pfam" id="PF07027">
    <property type="entry name" value="DUF1318"/>
    <property type="match status" value="1"/>
</dbReference>
<organism evidence="2 3">
    <name type="scientific">Litorimonas cladophorae</name>
    <dbReference type="NCBI Taxonomy" id="1220491"/>
    <lineage>
        <taxon>Bacteria</taxon>
        <taxon>Pseudomonadati</taxon>
        <taxon>Pseudomonadota</taxon>
        <taxon>Alphaproteobacteria</taxon>
        <taxon>Maricaulales</taxon>
        <taxon>Robiginitomaculaceae</taxon>
    </lineage>
</organism>
<dbReference type="RefSeq" id="WP_189583499.1">
    <property type="nucleotide sequence ID" value="NZ_BMYV01000001.1"/>
</dbReference>
<dbReference type="Proteomes" id="UP000600865">
    <property type="component" value="Unassembled WGS sequence"/>
</dbReference>
<feature type="signal peptide" evidence="1">
    <location>
        <begin position="1"/>
        <end position="29"/>
    </location>
</feature>
<sequence>MATLKKIFGSVAALALVAGGITAVSLAYAPATQAQTSDSKAVVDAAIKRGEIGEQINGYLDVVDGASPSEKVRASMADINIQRKAVYTNAARAQNVQTAIFAQLTGEKQILKAAPGTYIKDASGVWKKK</sequence>
<protein>
    <recommendedName>
        <fullName evidence="4">DUF1318 domain-containing protein</fullName>
    </recommendedName>
</protein>
<evidence type="ECO:0000313" key="2">
    <source>
        <dbReference type="EMBL" id="GGX65750.1"/>
    </source>
</evidence>
<comment type="caution">
    <text evidence="2">The sequence shown here is derived from an EMBL/GenBank/DDBJ whole genome shotgun (WGS) entry which is preliminary data.</text>
</comment>
<evidence type="ECO:0000256" key="1">
    <source>
        <dbReference type="SAM" id="SignalP"/>
    </source>
</evidence>
<dbReference type="AlphaFoldDB" id="A0A918KLU3"/>
<reference evidence="2 3" key="1">
    <citation type="journal article" date="2014" name="Int. J. Syst. Evol. Microbiol.">
        <title>Complete genome sequence of Corynebacterium casei LMG S-19264T (=DSM 44701T), isolated from a smear-ripened cheese.</title>
        <authorList>
            <consortium name="US DOE Joint Genome Institute (JGI-PGF)"/>
            <person name="Walter F."/>
            <person name="Albersmeier A."/>
            <person name="Kalinowski J."/>
            <person name="Ruckert C."/>
        </authorList>
    </citation>
    <scope>NUCLEOTIDE SEQUENCE [LARGE SCALE GENOMIC DNA]</scope>
    <source>
        <strain evidence="2 3">KCTC 23968</strain>
    </source>
</reference>
<feature type="chain" id="PRO_5036941441" description="DUF1318 domain-containing protein" evidence="1">
    <location>
        <begin position="30"/>
        <end position="129"/>
    </location>
</feature>
<name>A0A918KLU3_9PROT</name>
<gene>
    <name evidence="2" type="ORF">GCM10011309_15020</name>
</gene>